<comment type="caution">
    <text evidence="2">The sequence shown here is derived from an EMBL/GenBank/DDBJ whole genome shotgun (WGS) entry which is preliminary data.</text>
</comment>
<sequence length="325" mass="36017">MSDLLHQPLETIRRIQNDHLKTQLNLCARGHAFYRKQWQQAGLDIQAIHSVQELGRLPLTTKHDLMADPEQFRLHCPDLPVHERALWEVLHTSGSTGEPTPIYITSHDYQAYLFQARRVAEISGITDRDRLANLFPLTPAAMGSFARSEANAYAAGASVVGALTGAPWGDYDMHRSLDDAVQMVERHQCTVLWGITSFVRRVIMRAAELGADFGHVRMCGVTGEASTPAMREDIRTRLRALGAAGTIIFDRYGSTESGGLAQCREEGDWHNPAPEMIYHEVVDPDTGQPLPDGERGALAITLLARRGTVLLRYLVGDIVSLTRAC</sequence>
<evidence type="ECO:0000313" key="3">
    <source>
        <dbReference type="Proteomes" id="UP000019141"/>
    </source>
</evidence>
<reference evidence="2 3" key="1">
    <citation type="journal article" date="2014" name="Nature">
        <title>An environmental bacterial taxon with a large and distinct metabolic repertoire.</title>
        <authorList>
            <person name="Wilson M.C."/>
            <person name="Mori T."/>
            <person name="Ruckert C."/>
            <person name="Uria A.R."/>
            <person name="Helf M.J."/>
            <person name="Takada K."/>
            <person name="Gernert C."/>
            <person name="Steffens U.A."/>
            <person name="Heycke N."/>
            <person name="Schmitt S."/>
            <person name="Rinke C."/>
            <person name="Helfrich E.J."/>
            <person name="Brachmann A.O."/>
            <person name="Gurgui C."/>
            <person name="Wakimoto T."/>
            <person name="Kracht M."/>
            <person name="Crusemann M."/>
            <person name="Hentschel U."/>
            <person name="Abe I."/>
            <person name="Matsunaga S."/>
            <person name="Kalinowski J."/>
            <person name="Takeyama H."/>
            <person name="Piel J."/>
        </authorList>
    </citation>
    <scope>NUCLEOTIDE SEQUENCE [LARGE SCALE GENOMIC DNA]</scope>
    <source>
        <strain evidence="3">TSY1</strain>
    </source>
</reference>
<feature type="domain" description="AMP-dependent synthetase/ligase" evidence="1">
    <location>
        <begin position="71"/>
        <end position="300"/>
    </location>
</feature>
<dbReference type="AlphaFoldDB" id="W4LTD7"/>
<gene>
    <name evidence="2" type="ORF">ETSY1_08575</name>
</gene>
<dbReference type="Pfam" id="PF00501">
    <property type="entry name" value="AMP-binding"/>
    <property type="match status" value="1"/>
</dbReference>
<dbReference type="SUPFAM" id="SSF56801">
    <property type="entry name" value="Acetyl-CoA synthetase-like"/>
    <property type="match status" value="1"/>
</dbReference>
<accession>W4LTD7</accession>
<dbReference type="PANTHER" id="PTHR43845:SF1">
    <property type="entry name" value="BLR5969 PROTEIN"/>
    <property type="match status" value="1"/>
</dbReference>
<evidence type="ECO:0000313" key="2">
    <source>
        <dbReference type="EMBL" id="ETX01135.1"/>
    </source>
</evidence>
<proteinExistence type="predicted"/>
<dbReference type="Gene3D" id="3.40.50.12780">
    <property type="entry name" value="N-terminal domain of ligase-like"/>
    <property type="match status" value="1"/>
</dbReference>
<dbReference type="InterPro" id="IPR042099">
    <property type="entry name" value="ANL_N_sf"/>
</dbReference>
<organism evidence="2 3">
    <name type="scientific">Entotheonella factor</name>
    <dbReference type="NCBI Taxonomy" id="1429438"/>
    <lineage>
        <taxon>Bacteria</taxon>
        <taxon>Pseudomonadati</taxon>
        <taxon>Nitrospinota/Tectimicrobiota group</taxon>
        <taxon>Candidatus Tectimicrobiota</taxon>
        <taxon>Candidatus Entotheonellia</taxon>
        <taxon>Candidatus Entotheonellales</taxon>
        <taxon>Candidatus Entotheonellaceae</taxon>
        <taxon>Candidatus Entotheonella</taxon>
    </lineage>
</organism>
<dbReference type="Proteomes" id="UP000019141">
    <property type="component" value="Unassembled WGS sequence"/>
</dbReference>
<evidence type="ECO:0000259" key="1">
    <source>
        <dbReference type="Pfam" id="PF00501"/>
    </source>
</evidence>
<name>W4LTD7_ENTF1</name>
<protein>
    <recommendedName>
        <fullName evidence="1">AMP-dependent synthetase/ligase domain-containing protein</fullName>
    </recommendedName>
</protein>
<dbReference type="PANTHER" id="PTHR43845">
    <property type="entry name" value="BLR5969 PROTEIN"/>
    <property type="match status" value="1"/>
</dbReference>
<keyword evidence="3" id="KW-1185">Reference proteome</keyword>
<dbReference type="InterPro" id="IPR000873">
    <property type="entry name" value="AMP-dep_synth/lig_dom"/>
</dbReference>
<dbReference type="HOGENOM" id="CLU_856618_0_0_7"/>
<dbReference type="EMBL" id="AZHW01000267">
    <property type="protein sequence ID" value="ETX01135.1"/>
    <property type="molecule type" value="Genomic_DNA"/>
</dbReference>
<feature type="non-terminal residue" evidence="2">
    <location>
        <position position="325"/>
    </location>
</feature>